<dbReference type="OrthoDB" id="3480230at2"/>
<organism evidence="2 3">
    <name type="scientific">Devosia insulae DS-56</name>
    <dbReference type="NCBI Taxonomy" id="1116389"/>
    <lineage>
        <taxon>Bacteria</taxon>
        <taxon>Pseudomonadati</taxon>
        <taxon>Pseudomonadota</taxon>
        <taxon>Alphaproteobacteria</taxon>
        <taxon>Hyphomicrobiales</taxon>
        <taxon>Devosiaceae</taxon>
        <taxon>Devosia</taxon>
    </lineage>
</organism>
<name>A0A1E5XWH4_9HYPH</name>
<comment type="caution">
    <text evidence="2">The sequence shown here is derived from an EMBL/GenBank/DDBJ whole genome shotgun (WGS) entry which is preliminary data.</text>
</comment>
<dbReference type="AlphaFoldDB" id="A0A1E5XWH4"/>
<reference evidence="2 3" key="1">
    <citation type="journal article" date="2015" name="Genome Announc.">
        <title>Genome Assemblies of Three Soil-Associated Devosia species: D. insulae, D. limi, and D. soli.</title>
        <authorList>
            <person name="Hassan Y.I."/>
            <person name="Lepp D."/>
            <person name="Zhou T."/>
        </authorList>
    </citation>
    <scope>NUCLEOTIDE SEQUENCE [LARGE SCALE GENOMIC DNA]</scope>
    <source>
        <strain evidence="2 3">DS-56</strain>
    </source>
</reference>
<evidence type="ECO:0000313" key="2">
    <source>
        <dbReference type="EMBL" id="OEO32946.1"/>
    </source>
</evidence>
<dbReference type="EMBL" id="LAJE02000044">
    <property type="protein sequence ID" value="OEO32946.1"/>
    <property type="molecule type" value="Genomic_DNA"/>
</dbReference>
<dbReference type="InterPro" id="IPR056079">
    <property type="entry name" value="DUF7662"/>
</dbReference>
<dbReference type="Pfam" id="PF24698">
    <property type="entry name" value="DUF7662"/>
    <property type="match status" value="1"/>
</dbReference>
<sequence length="142" mass="15510">MAKYDALLNLLEEATGEVELTFEQIEQTLGFDLPVSARRYPAWWSNSGGTHVQASAWMDAGYRTADVNVGAGRVRFVPHLGSGFGEMKQAKFEPEAPKTQEKGPSGHHPAYGALKGLITIPADVDLAQPAYEDWKSLYGEAE</sequence>
<evidence type="ECO:0000313" key="3">
    <source>
        <dbReference type="Proteomes" id="UP000095463"/>
    </source>
</evidence>
<dbReference type="Proteomes" id="UP000095463">
    <property type="component" value="Unassembled WGS sequence"/>
</dbReference>
<keyword evidence="3" id="KW-1185">Reference proteome</keyword>
<evidence type="ECO:0000259" key="1">
    <source>
        <dbReference type="Pfam" id="PF24698"/>
    </source>
</evidence>
<gene>
    <name evidence="2" type="ORF">VW23_009030</name>
</gene>
<dbReference type="RefSeq" id="WP_069907909.1">
    <property type="nucleotide sequence ID" value="NZ_LAJE02000044.1"/>
</dbReference>
<proteinExistence type="predicted"/>
<protein>
    <recommendedName>
        <fullName evidence="1">DUF7662 domain-containing protein</fullName>
    </recommendedName>
</protein>
<feature type="domain" description="DUF7662" evidence="1">
    <location>
        <begin position="4"/>
        <end position="76"/>
    </location>
</feature>
<accession>A0A1E5XWH4</accession>